<dbReference type="SMART" id="SM00448">
    <property type="entry name" value="REC"/>
    <property type="match status" value="1"/>
</dbReference>
<reference evidence="8 9" key="1">
    <citation type="submission" date="2021-05" db="EMBL/GenBank/DDBJ databases">
        <title>A Polyphasic approach of four new species of the genus Ohtaekwangia: Ohtaekwangia histidinii sp. nov., Ohtaekwangia cretensis sp. nov., Ohtaekwangia indiensis sp. nov., Ohtaekwangia reichenbachii sp. nov. from diverse environment.</title>
        <authorList>
            <person name="Octaviana S."/>
        </authorList>
    </citation>
    <scope>NUCLEOTIDE SEQUENCE [LARGE SCALE GENOMIC DNA]</scope>
    <source>
        <strain evidence="8 9">PWU37</strain>
    </source>
</reference>
<dbReference type="AlphaFoldDB" id="A0AAP2GLP1"/>
<keyword evidence="9" id="KW-1185">Reference proteome</keyword>
<dbReference type="PANTHER" id="PTHR43214:SF41">
    <property type="entry name" value="NITRATE_NITRITE RESPONSE REGULATOR PROTEIN NARP"/>
    <property type="match status" value="1"/>
</dbReference>
<dbReference type="Pfam" id="PF00072">
    <property type="entry name" value="Response_reg"/>
    <property type="match status" value="1"/>
</dbReference>
<keyword evidence="2" id="KW-0805">Transcription regulation</keyword>
<evidence type="ECO:0000256" key="5">
    <source>
        <dbReference type="PROSITE-ProRule" id="PRU00169"/>
    </source>
</evidence>
<sequence>MSPRITVAIADDHGLMRHGIASMLAHIPDIEVIGEVQGGEEAINFTNTAQPDVFLMDIKMRGMTGIEAARWITDMNPRIRVILISAEANRDFIAAGIKAGIAGYVLKDIEKDDLVTAIRTVVKGERYFSPDVMTIVFQDFYSQEKGDAPPTAREPRNDLTRREVEVLKLIGEGKSLREIADQLFINIKTVETHKLNIQTKLNLTNVAQLVRFAIENNYVVVGKGN</sequence>
<dbReference type="PRINTS" id="PR00038">
    <property type="entry name" value="HTHLUXR"/>
</dbReference>
<dbReference type="InterPro" id="IPR011006">
    <property type="entry name" value="CheY-like_superfamily"/>
</dbReference>
<dbReference type="GO" id="GO:0003677">
    <property type="term" value="F:DNA binding"/>
    <property type="evidence" value="ECO:0007669"/>
    <property type="project" value="UniProtKB-KW"/>
</dbReference>
<evidence type="ECO:0000256" key="2">
    <source>
        <dbReference type="ARBA" id="ARBA00023015"/>
    </source>
</evidence>
<dbReference type="RefSeq" id="WP_254093573.1">
    <property type="nucleotide sequence ID" value="NZ_JAHESC010000063.1"/>
</dbReference>
<dbReference type="PROSITE" id="PS50110">
    <property type="entry name" value="RESPONSE_REGULATORY"/>
    <property type="match status" value="1"/>
</dbReference>
<dbReference type="SMART" id="SM00421">
    <property type="entry name" value="HTH_LUXR"/>
    <property type="match status" value="1"/>
</dbReference>
<dbReference type="Proteomes" id="UP001319180">
    <property type="component" value="Unassembled WGS sequence"/>
</dbReference>
<evidence type="ECO:0000256" key="3">
    <source>
        <dbReference type="ARBA" id="ARBA00023125"/>
    </source>
</evidence>
<feature type="domain" description="Response regulatory" evidence="7">
    <location>
        <begin position="6"/>
        <end position="122"/>
    </location>
</feature>
<dbReference type="InterPro" id="IPR039420">
    <property type="entry name" value="WalR-like"/>
</dbReference>
<proteinExistence type="predicted"/>
<evidence type="ECO:0000259" key="7">
    <source>
        <dbReference type="PROSITE" id="PS50110"/>
    </source>
</evidence>
<dbReference type="GO" id="GO:0000160">
    <property type="term" value="P:phosphorelay signal transduction system"/>
    <property type="evidence" value="ECO:0007669"/>
    <property type="project" value="InterPro"/>
</dbReference>
<dbReference type="PANTHER" id="PTHR43214">
    <property type="entry name" value="TWO-COMPONENT RESPONSE REGULATOR"/>
    <property type="match status" value="1"/>
</dbReference>
<feature type="modified residue" description="4-aspartylphosphate" evidence="5">
    <location>
        <position position="57"/>
    </location>
</feature>
<feature type="domain" description="HTH luxR-type" evidence="6">
    <location>
        <begin position="152"/>
        <end position="217"/>
    </location>
</feature>
<dbReference type="SUPFAM" id="SSF52172">
    <property type="entry name" value="CheY-like"/>
    <property type="match status" value="1"/>
</dbReference>
<dbReference type="CDD" id="cd06170">
    <property type="entry name" value="LuxR_C_like"/>
    <property type="match status" value="1"/>
</dbReference>
<keyword evidence="4" id="KW-0804">Transcription</keyword>
<gene>
    <name evidence="8" type="ORF">KK078_27555</name>
</gene>
<dbReference type="PROSITE" id="PS50043">
    <property type="entry name" value="HTH_LUXR_2"/>
    <property type="match status" value="1"/>
</dbReference>
<comment type="caution">
    <text evidence="8">The sequence shown here is derived from an EMBL/GenBank/DDBJ whole genome shotgun (WGS) entry which is preliminary data.</text>
</comment>
<dbReference type="SUPFAM" id="SSF46894">
    <property type="entry name" value="C-terminal effector domain of the bipartite response regulators"/>
    <property type="match status" value="1"/>
</dbReference>
<dbReference type="InterPro" id="IPR058245">
    <property type="entry name" value="NreC/VraR/RcsB-like_REC"/>
</dbReference>
<name>A0AAP2GLP1_9BACT</name>
<evidence type="ECO:0000256" key="4">
    <source>
        <dbReference type="ARBA" id="ARBA00023163"/>
    </source>
</evidence>
<evidence type="ECO:0000256" key="1">
    <source>
        <dbReference type="ARBA" id="ARBA00022553"/>
    </source>
</evidence>
<keyword evidence="1 5" id="KW-0597">Phosphoprotein</keyword>
<keyword evidence="3" id="KW-0238">DNA-binding</keyword>
<organism evidence="8 9">
    <name type="scientific">Dawidia soli</name>
    <dbReference type="NCBI Taxonomy" id="2782352"/>
    <lineage>
        <taxon>Bacteria</taxon>
        <taxon>Pseudomonadati</taxon>
        <taxon>Bacteroidota</taxon>
        <taxon>Cytophagia</taxon>
        <taxon>Cytophagales</taxon>
        <taxon>Chryseotaleaceae</taxon>
        <taxon>Dawidia</taxon>
    </lineage>
</organism>
<dbReference type="InterPro" id="IPR001789">
    <property type="entry name" value="Sig_transdc_resp-reg_receiver"/>
</dbReference>
<protein>
    <submittedName>
        <fullName evidence="8">Response regulator transcription factor</fullName>
    </submittedName>
</protein>
<evidence type="ECO:0000259" key="6">
    <source>
        <dbReference type="PROSITE" id="PS50043"/>
    </source>
</evidence>
<evidence type="ECO:0000313" key="8">
    <source>
        <dbReference type="EMBL" id="MBT1690353.1"/>
    </source>
</evidence>
<dbReference type="Gene3D" id="3.40.50.2300">
    <property type="match status" value="1"/>
</dbReference>
<evidence type="ECO:0000313" key="9">
    <source>
        <dbReference type="Proteomes" id="UP001319180"/>
    </source>
</evidence>
<dbReference type="CDD" id="cd17535">
    <property type="entry name" value="REC_NarL-like"/>
    <property type="match status" value="1"/>
</dbReference>
<accession>A0AAP2GLP1</accession>
<dbReference type="EMBL" id="JAHESC010000063">
    <property type="protein sequence ID" value="MBT1690353.1"/>
    <property type="molecule type" value="Genomic_DNA"/>
</dbReference>
<dbReference type="InterPro" id="IPR000792">
    <property type="entry name" value="Tscrpt_reg_LuxR_C"/>
</dbReference>
<dbReference type="Pfam" id="PF00196">
    <property type="entry name" value="GerE"/>
    <property type="match status" value="1"/>
</dbReference>
<dbReference type="InterPro" id="IPR016032">
    <property type="entry name" value="Sig_transdc_resp-reg_C-effctor"/>
</dbReference>
<dbReference type="GO" id="GO:0006355">
    <property type="term" value="P:regulation of DNA-templated transcription"/>
    <property type="evidence" value="ECO:0007669"/>
    <property type="project" value="InterPro"/>
</dbReference>